<dbReference type="Gene3D" id="1.20.1530.10">
    <property type="entry name" value="Na+/H+ antiporter like domain"/>
    <property type="match status" value="1"/>
</dbReference>
<evidence type="ECO:0000313" key="8">
    <source>
        <dbReference type="Proteomes" id="UP000245216"/>
    </source>
</evidence>
<evidence type="ECO:0000256" key="2">
    <source>
        <dbReference type="ARBA" id="ARBA00022475"/>
    </source>
</evidence>
<evidence type="ECO:0000256" key="4">
    <source>
        <dbReference type="ARBA" id="ARBA00022989"/>
    </source>
</evidence>
<dbReference type="KEGG" id="afa:UZ73_16220"/>
<sequence length="454" mass="48358">MSHPSPGAPLPRAHVLTRQLQAQLQRLLHIEALGGVVLLLAAAVALIWANSSFSDSYSALWHTQVTLELGSWRFSQDLHFWVNDILMTLFFLVVGMEIRREIHDGALSDWRSAMLPICAALSAITLPALIYAAMNPDPKVLMGWAIPTATDIAFAVGVLALLGRSLPPSLRVFLLALAIIDDLVAILIIAFFYSGGLDYSAFLIAGVGIVAVLGLQKMGIGSAWAYVVPGAILWFGLLKTGAHPTLAGVVLGMMSPVRALPLPRKARHLNLELATKLEGQHDTQEIMHTLQKMQLAQREILPPVQRIPALLHPWVAFIIMPVFALANAGVSLNGLDLNAAGAQSALFGVAIALIVGKPLGVLLGTWLPVRLGLCTLPAGMDWAGVTLIGLLAGIGFTMSIFVANLAFAEPVLLDAAKLGVLCGSLASAVLGLAWGLMVRRRYQQSASQAAYSQA</sequence>
<dbReference type="InterPro" id="IPR023171">
    <property type="entry name" value="Na/H_antiporter_dom_sf"/>
</dbReference>
<dbReference type="EMBL" id="QEXO01000004">
    <property type="protein sequence ID" value="PWE13171.1"/>
    <property type="molecule type" value="Genomic_DNA"/>
</dbReference>
<evidence type="ECO:0000256" key="6">
    <source>
        <dbReference type="HAMAP-Rule" id="MF_01844"/>
    </source>
</evidence>
<keyword evidence="6" id="KW-0813">Transport</keyword>
<comment type="catalytic activity">
    <reaction evidence="6">
        <text>Na(+)(in) + 2 H(+)(out) = Na(+)(out) + 2 H(+)(in)</text>
        <dbReference type="Rhea" id="RHEA:29251"/>
        <dbReference type="ChEBI" id="CHEBI:15378"/>
        <dbReference type="ChEBI" id="CHEBI:29101"/>
    </reaction>
</comment>
<feature type="transmembrane region" description="Helical" evidence="6">
    <location>
        <begin position="110"/>
        <end position="134"/>
    </location>
</feature>
<feature type="transmembrane region" description="Helical" evidence="6">
    <location>
        <begin position="346"/>
        <end position="369"/>
    </location>
</feature>
<dbReference type="AlphaFoldDB" id="A0A0M7GRD9"/>
<feature type="transmembrane region" description="Helical" evidence="6">
    <location>
        <begin position="27"/>
        <end position="49"/>
    </location>
</feature>
<accession>A0A0M7GRD9</accession>
<protein>
    <recommendedName>
        <fullName evidence="6">Na(+)/H(+) antiporter NhaA</fullName>
    </recommendedName>
    <alternativeName>
        <fullName evidence="6">Sodium/proton antiporter NhaA</fullName>
    </alternativeName>
</protein>
<dbReference type="GO" id="GO:0015385">
    <property type="term" value="F:sodium:proton antiporter activity"/>
    <property type="evidence" value="ECO:0007669"/>
    <property type="project" value="UniProtKB-UniRule"/>
</dbReference>
<keyword evidence="3 6" id="KW-0812">Transmembrane</keyword>
<dbReference type="GeneID" id="29369842"/>
<reference evidence="7 8" key="2">
    <citation type="submission" date="2018-05" db="EMBL/GenBank/DDBJ databases">
        <authorList>
            <person name="Lanie J.A."/>
            <person name="Ng W.-L."/>
            <person name="Kazmierczak K.M."/>
            <person name="Andrzejewski T.M."/>
            <person name="Davidsen T.M."/>
            <person name="Wayne K.J."/>
            <person name="Tettelin H."/>
            <person name="Glass J.I."/>
            <person name="Rusch D."/>
            <person name="Podicherti R."/>
            <person name="Tsui H.-C.T."/>
            <person name="Winkler M.E."/>
        </authorList>
    </citation>
    <scope>NUCLEOTIDE SEQUENCE [LARGE SCALE GENOMIC DNA]</scope>
    <source>
        <strain evidence="7 8">YBY</strain>
    </source>
</reference>
<feature type="transmembrane region" description="Helical" evidence="6">
    <location>
        <begin position="381"/>
        <end position="406"/>
    </location>
</feature>
<feature type="transmembrane region" description="Helical" evidence="6">
    <location>
        <begin position="140"/>
        <end position="162"/>
    </location>
</feature>
<dbReference type="HAMAP" id="MF_01844">
    <property type="entry name" value="NhaA"/>
    <property type="match status" value="1"/>
</dbReference>
<feature type="transmembrane region" description="Helical" evidence="6">
    <location>
        <begin position="418"/>
        <end position="438"/>
    </location>
</feature>
<dbReference type="NCBIfam" id="TIGR00773">
    <property type="entry name" value="NhaA"/>
    <property type="match status" value="1"/>
</dbReference>
<dbReference type="Proteomes" id="UP000245216">
    <property type="component" value="Unassembled WGS sequence"/>
</dbReference>
<keyword evidence="6" id="KW-0739">Sodium transport</keyword>
<feature type="transmembrane region" description="Helical" evidence="6">
    <location>
        <begin position="199"/>
        <end position="215"/>
    </location>
</feature>
<organism evidence="7 8">
    <name type="scientific">Alcaligenes faecalis</name>
    <dbReference type="NCBI Taxonomy" id="511"/>
    <lineage>
        <taxon>Bacteria</taxon>
        <taxon>Pseudomonadati</taxon>
        <taxon>Pseudomonadota</taxon>
        <taxon>Betaproteobacteria</taxon>
        <taxon>Burkholderiales</taxon>
        <taxon>Alcaligenaceae</taxon>
        <taxon>Alcaligenes</taxon>
    </lineage>
</organism>
<comment type="similarity">
    <text evidence="6">Belongs to the NhaA Na(+)/H(+) (TC 2.A.33) antiporter family.</text>
</comment>
<dbReference type="PANTHER" id="PTHR30341">
    <property type="entry name" value="SODIUM ION/PROTON ANTIPORTER NHAA-RELATED"/>
    <property type="match status" value="1"/>
</dbReference>
<keyword evidence="5 6" id="KW-0472">Membrane</keyword>
<accession>A0A0S2JUU9</accession>
<dbReference type="GO" id="GO:0005886">
    <property type="term" value="C:plasma membrane"/>
    <property type="evidence" value="ECO:0007669"/>
    <property type="project" value="UniProtKB-SubCell"/>
</dbReference>
<keyword evidence="6" id="KW-0915">Sodium</keyword>
<keyword evidence="6" id="KW-0406">Ion transport</keyword>
<reference evidence="7 8" key="1">
    <citation type="submission" date="2018-05" db="EMBL/GenBank/DDBJ databases">
        <title>Genome Sequence of an Efficient Indole-Degrading Bacterium, Alcaligenes sp.YBY.</title>
        <authorList>
            <person name="Yang B."/>
        </authorList>
    </citation>
    <scope>NUCLEOTIDE SEQUENCE [LARGE SCALE GENOMIC DNA]</scope>
    <source>
        <strain evidence="7 8">YBY</strain>
    </source>
</reference>
<dbReference type="GO" id="GO:0006885">
    <property type="term" value="P:regulation of pH"/>
    <property type="evidence" value="ECO:0007669"/>
    <property type="project" value="UniProtKB-UniRule"/>
</dbReference>
<proteinExistence type="inferred from homology"/>
<dbReference type="OrthoDB" id="9808135at2"/>
<dbReference type="RefSeq" id="WP_042488921.1">
    <property type="nucleotide sequence ID" value="NZ_CAXOKM010000021.1"/>
</dbReference>
<feature type="transmembrane region" description="Helical" evidence="6">
    <location>
        <begin position="78"/>
        <end position="98"/>
    </location>
</feature>
<dbReference type="InterPro" id="IPR004670">
    <property type="entry name" value="NhaA"/>
</dbReference>
<evidence type="ECO:0000313" key="7">
    <source>
        <dbReference type="EMBL" id="PWE13171.1"/>
    </source>
</evidence>
<dbReference type="STRING" id="511.UZ73_16220"/>
<evidence type="ECO:0000256" key="3">
    <source>
        <dbReference type="ARBA" id="ARBA00022692"/>
    </source>
</evidence>
<feature type="transmembrane region" description="Helical" evidence="6">
    <location>
        <begin position="307"/>
        <end position="326"/>
    </location>
</feature>
<name>A0A0M7GRD9_ALCFA</name>
<gene>
    <name evidence="6 7" type="primary">nhaA</name>
    <name evidence="7" type="ORF">DF183_15175</name>
</gene>
<dbReference type="PANTHER" id="PTHR30341:SF0">
    <property type="entry name" value="NA(+)_H(+) ANTIPORTER NHAA"/>
    <property type="match status" value="1"/>
</dbReference>
<evidence type="ECO:0000256" key="1">
    <source>
        <dbReference type="ARBA" id="ARBA00004429"/>
    </source>
</evidence>
<keyword evidence="4 6" id="KW-1133">Transmembrane helix</keyword>
<keyword evidence="2 6" id="KW-1003">Cell membrane</keyword>
<feature type="transmembrane region" description="Helical" evidence="6">
    <location>
        <begin position="174"/>
        <end position="193"/>
    </location>
</feature>
<comment type="subcellular location">
    <subcellularLocation>
        <location evidence="1">Cell inner membrane</location>
        <topology evidence="1">Multi-pass membrane protein</topology>
    </subcellularLocation>
    <subcellularLocation>
        <location evidence="6">Cell membrane</location>
        <topology evidence="6">Multi-pass membrane protein</topology>
    </subcellularLocation>
</comment>
<comment type="caution">
    <text evidence="7">The sequence shown here is derived from an EMBL/GenBank/DDBJ whole genome shotgun (WGS) entry which is preliminary data.</text>
</comment>
<keyword evidence="6" id="KW-0050">Antiport</keyword>
<evidence type="ECO:0000256" key="5">
    <source>
        <dbReference type="ARBA" id="ARBA00023136"/>
    </source>
</evidence>
<dbReference type="Pfam" id="PF06965">
    <property type="entry name" value="Na_H_antiport_1"/>
    <property type="match status" value="1"/>
</dbReference>
<comment type="function">
    <text evidence="6">Na(+)/H(+) antiporter that extrudes sodium in exchange for external protons.</text>
</comment>